<protein>
    <submittedName>
        <fullName evidence="1">Uncharacterized protein</fullName>
    </submittedName>
</protein>
<comment type="caution">
    <text evidence="1">The sequence shown here is derived from an EMBL/GenBank/DDBJ whole genome shotgun (WGS) entry which is preliminary data.</text>
</comment>
<organism evidence="1">
    <name type="scientific">marine sediment metagenome</name>
    <dbReference type="NCBI Taxonomy" id="412755"/>
    <lineage>
        <taxon>unclassified sequences</taxon>
        <taxon>metagenomes</taxon>
        <taxon>ecological metagenomes</taxon>
    </lineage>
</organism>
<sequence length="153" mass="17027">RGHVSVNRWHIGDAIPFQTSFEGAIEKYYPNAKPTLYAAISYWYQAPGGEDPYKPVPISERVGYAKPPEPNIVRGVIEAETMIVLVKTAGNARPQPMTHYGPGWSSDAQLWWTRAKPGDRLTLEVPVEKAGTYRLVVNMTKAIDYGVVQLSLV</sequence>
<proteinExistence type="predicted"/>
<gene>
    <name evidence="1" type="ORF">S01H1_83835</name>
</gene>
<name>X0ZJD3_9ZZZZ</name>
<feature type="non-terminal residue" evidence="1">
    <location>
        <position position="1"/>
    </location>
</feature>
<dbReference type="Gene3D" id="2.60.120.1390">
    <property type="match status" value="1"/>
</dbReference>
<feature type="non-terminal residue" evidence="1">
    <location>
        <position position="153"/>
    </location>
</feature>
<dbReference type="AlphaFoldDB" id="X0ZJD3"/>
<evidence type="ECO:0000313" key="1">
    <source>
        <dbReference type="EMBL" id="GAG48426.1"/>
    </source>
</evidence>
<dbReference type="EMBL" id="BARS01057079">
    <property type="protein sequence ID" value="GAG48426.1"/>
    <property type="molecule type" value="Genomic_DNA"/>
</dbReference>
<reference evidence="1" key="1">
    <citation type="journal article" date="2014" name="Front. Microbiol.">
        <title>High frequency of phylogenetically diverse reductive dehalogenase-homologous genes in deep subseafloor sedimentary metagenomes.</title>
        <authorList>
            <person name="Kawai M."/>
            <person name="Futagami T."/>
            <person name="Toyoda A."/>
            <person name="Takaki Y."/>
            <person name="Nishi S."/>
            <person name="Hori S."/>
            <person name="Arai W."/>
            <person name="Tsubouchi T."/>
            <person name="Morono Y."/>
            <person name="Uchiyama I."/>
            <person name="Ito T."/>
            <person name="Fujiyama A."/>
            <person name="Inagaki F."/>
            <person name="Takami H."/>
        </authorList>
    </citation>
    <scope>NUCLEOTIDE SEQUENCE</scope>
    <source>
        <strain evidence="1">Expedition CK06-06</strain>
    </source>
</reference>
<accession>X0ZJD3</accession>